<feature type="signal peptide" evidence="1">
    <location>
        <begin position="1"/>
        <end position="23"/>
    </location>
</feature>
<sequence>MKKASLILLLGVAFFSMSQLVYAQGKTPDFGIGVSMGREILMVYDQGIVTLSDYPSFYMPIVISPGLRIEPEIGLWRHSYSREDGTDRKSSYRVLVFGCGILSMTNKGKVHLYYGARFGLVHISSYSKDRWNGYSERDRSKTDLRVGPAIGGEYFFADHFSLGGEAQLNYTFVGQFDGDDDYDVAESLISTKTLIFVRWYF</sequence>
<evidence type="ECO:0000313" key="3">
    <source>
        <dbReference type="Proteomes" id="UP000051861"/>
    </source>
</evidence>
<dbReference type="AlphaFoldDB" id="A0A0S7XVQ5"/>
<comment type="caution">
    <text evidence="2">The sequence shown here is derived from an EMBL/GenBank/DDBJ whole genome shotgun (WGS) entry which is preliminary data.</text>
</comment>
<proteinExistence type="predicted"/>
<evidence type="ECO:0008006" key="4">
    <source>
        <dbReference type="Google" id="ProtNLM"/>
    </source>
</evidence>
<dbReference type="Proteomes" id="UP000051861">
    <property type="component" value="Unassembled WGS sequence"/>
</dbReference>
<protein>
    <recommendedName>
        <fullName evidence="4">Outer membrane protein beta-barrel domain-containing protein</fullName>
    </recommendedName>
</protein>
<organism evidence="2 3">
    <name type="scientific">candidate division WOR-1 bacterium DG_54_3</name>
    <dbReference type="NCBI Taxonomy" id="1703775"/>
    <lineage>
        <taxon>Bacteria</taxon>
        <taxon>Bacillati</taxon>
        <taxon>Saganbacteria</taxon>
    </lineage>
</organism>
<evidence type="ECO:0000256" key="1">
    <source>
        <dbReference type="SAM" id="SignalP"/>
    </source>
</evidence>
<dbReference type="InterPro" id="IPR011250">
    <property type="entry name" value="OMP/PagP_B-barrel"/>
</dbReference>
<feature type="chain" id="PRO_5006640269" description="Outer membrane protein beta-barrel domain-containing protein" evidence="1">
    <location>
        <begin position="24"/>
        <end position="201"/>
    </location>
</feature>
<gene>
    <name evidence="2" type="ORF">AMJ44_08255</name>
</gene>
<dbReference type="Gene3D" id="2.40.160.20">
    <property type="match status" value="1"/>
</dbReference>
<dbReference type="EMBL" id="LIZX01000079">
    <property type="protein sequence ID" value="KPJ66504.1"/>
    <property type="molecule type" value="Genomic_DNA"/>
</dbReference>
<reference evidence="2 3" key="1">
    <citation type="journal article" date="2015" name="Microbiome">
        <title>Genomic resolution of linkages in carbon, nitrogen, and sulfur cycling among widespread estuary sediment bacteria.</title>
        <authorList>
            <person name="Baker B.J."/>
            <person name="Lazar C.S."/>
            <person name="Teske A.P."/>
            <person name="Dick G.J."/>
        </authorList>
    </citation>
    <scope>NUCLEOTIDE SEQUENCE [LARGE SCALE GENOMIC DNA]</scope>
    <source>
        <strain evidence="2">DG_54_3</strain>
    </source>
</reference>
<keyword evidence="1" id="KW-0732">Signal</keyword>
<accession>A0A0S7XVQ5</accession>
<dbReference type="SUPFAM" id="SSF56925">
    <property type="entry name" value="OMPA-like"/>
    <property type="match status" value="1"/>
</dbReference>
<name>A0A0S7XVQ5_UNCSA</name>
<evidence type="ECO:0000313" key="2">
    <source>
        <dbReference type="EMBL" id="KPJ66504.1"/>
    </source>
</evidence>